<comment type="caution">
    <text evidence="1">The sequence shown here is derived from an EMBL/GenBank/DDBJ whole genome shotgun (WGS) entry which is preliminary data.</text>
</comment>
<name>A0A448XHQ2_9PLAT</name>
<evidence type="ECO:0000313" key="2">
    <source>
        <dbReference type="Proteomes" id="UP000784294"/>
    </source>
</evidence>
<accession>A0A448XHQ2</accession>
<evidence type="ECO:0000313" key="1">
    <source>
        <dbReference type="EMBL" id="VEL36757.1"/>
    </source>
</evidence>
<reference evidence="1" key="1">
    <citation type="submission" date="2018-11" db="EMBL/GenBank/DDBJ databases">
        <authorList>
            <consortium name="Pathogen Informatics"/>
        </authorList>
    </citation>
    <scope>NUCLEOTIDE SEQUENCE</scope>
</reference>
<dbReference type="Proteomes" id="UP000784294">
    <property type="component" value="Unassembled WGS sequence"/>
</dbReference>
<organism evidence="1 2">
    <name type="scientific">Protopolystoma xenopodis</name>
    <dbReference type="NCBI Taxonomy" id="117903"/>
    <lineage>
        <taxon>Eukaryota</taxon>
        <taxon>Metazoa</taxon>
        <taxon>Spiralia</taxon>
        <taxon>Lophotrochozoa</taxon>
        <taxon>Platyhelminthes</taxon>
        <taxon>Monogenea</taxon>
        <taxon>Polyopisthocotylea</taxon>
        <taxon>Polystomatidea</taxon>
        <taxon>Polystomatidae</taxon>
        <taxon>Protopolystoma</taxon>
    </lineage>
</organism>
<dbReference type="AlphaFoldDB" id="A0A448XHQ2"/>
<sequence>MHPLNRVGLLACLAANPGLRKRAAKQKARQQIGVRMAHANVLGQVSTPIYWNAATSDRVRFNKGCKLVVG</sequence>
<dbReference type="EMBL" id="CAAALY010253090">
    <property type="protein sequence ID" value="VEL36757.1"/>
    <property type="molecule type" value="Genomic_DNA"/>
</dbReference>
<gene>
    <name evidence="1" type="ORF">PXEA_LOCUS30197</name>
</gene>
<protein>
    <submittedName>
        <fullName evidence="1">Uncharacterized protein</fullName>
    </submittedName>
</protein>
<proteinExistence type="predicted"/>
<keyword evidence="2" id="KW-1185">Reference proteome</keyword>